<evidence type="ECO:0000313" key="3">
    <source>
        <dbReference type="Proteomes" id="UP000729402"/>
    </source>
</evidence>
<keyword evidence="3" id="KW-1185">Reference proteome</keyword>
<sequence>MGVYPTRLERGPVAVLFLLHLLAPSPNPAQIHRRDPTRHGGRALPPPPDVDLAADKVQRRRCHAPARSARPPPGSDPLPDRRRIVLAPRNR</sequence>
<feature type="region of interest" description="Disordered" evidence="1">
    <location>
        <begin position="25"/>
        <end position="91"/>
    </location>
</feature>
<comment type="caution">
    <text evidence="2">The sequence shown here is derived from an EMBL/GenBank/DDBJ whole genome shotgun (WGS) entry which is preliminary data.</text>
</comment>
<accession>A0A8J6BYW8</accession>
<evidence type="ECO:0000256" key="1">
    <source>
        <dbReference type="SAM" id="MobiDB-lite"/>
    </source>
</evidence>
<dbReference type="Proteomes" id="UP000729402">
    <property type="component" value="Unassembled WGS sequence"/>
</dbReference>
<dbReference type="EMBL" id="JAAALK010000079">
    <property type="protein sequence ID" value="KAG8097601.1"/>
    <property type="molecule type" value="Genomic_DNA"/>
</dbReference>
<evidence type="ECO:0000313" key="2">
    <source>
        <dbReference type="EMBL" id="KAG8097601.1"/>
    </source>
</evidence>
<protein>
    <submittedName>
        <fullName evidence="2">Uncharacterized protein</fullName>
    </submittedName>
</protein>
<reference evidence="2" key="2">
    <citation type="submission" date="2021-02" db="EMBL/GenBank/DDBJ databases">
        <authorList>
            <person name="Kimball J.A."/>
            <person name="Haas M.W."/>
            <person name="Macchietto M."/>
            <person name="Kono T."/>
            <person name="Duquette J."/>
            <person name="Shao M."/>
        </authorList>
    </citation>
    <scope>NUCLEOTIDE SEQUENCE</scope>
    <source>
        <tissue evidence="2">Fresh leaf tissue</tissue>
    </source>
</reference>
<proteinExistence type="predicted"/>
<name>A0A8J6BYW8_ZIZPA</name>
<organism evidence="2 3">
    <name type="scientific">Zizania palustris</name>
    <name type="common">Northern wild rice</name>
    <dbReference type="NCBI Taxonomy" id="103762"/>
    <lineage>
        <taxon>Eukaryota</taxon>
        <taxon>Viridiplantae</taxon>
        <taxon>Streptophyta</taxon>
        <taxon>Embryophyta</taxon>
        <taxon>Tracheophyta</taxon>
        <taxon>Spermatophyta</taxon>
        <taxon>Magnoliopsida</taxon>
        <taxon>Liliopsida</taxon>
        <taxon>Poales</taxon>
        <taxon>Poaceae</taxon>
        <taxon>BOP clade</taxon>
        <taxon>Oryzoideae</taxon>
        <taxon>Oryzeae</taxon>
        <taxon>Zizaniinae</taxon>
        <taxon>Zizania</taxon>
    </lineage>
</organism>
<reference evidence="2" key="1">
    <citation type="journal article" date="2021" name="bioRxiv">
        <title>Whole Genome Assembly and Annotation of Northern Wild Rice, Zizania palustris L., Supports a Whole Genome Duplication in the Zizania Genus.</title>
        <authorList>
            <person name="Haas M."/>
            <person name="Kono T."/>
            <person name="Macchietto M."/>
            <person name="Millas R."/>
            <person name="McGilp L."/>
            <person name="Shao M."/>
            <person name="Duquette J."/>
            <person name="Hirsch C.N."/>
            <person name="Kimball J."/>
        </authorList>
    </citation>
    <scope>NUCLEOTIDE SEQUENCE</scope>
    <source>
        <tissue evidence="2">Fresh leaf tissue</tissue>
    </source>
</reference>
<gene>
    <name evidence="2" type="ORF">GUJ93_ZPchr0013g35824</name>
</gene>
<dbReference type="AlphaFoldDB" id="A0A8J6BYW8"/>